<dbReference type="RefSeq" id="WP_146846229.1">
    <property type="nucleotide sequence ID" value="NZ_BJWH01000011.1"/>
</dbReference>
<dbReference type="Gene3D" id="1.10.10.10">
    <property type="entry name" value="Winged helix-like DNA-binding domain superfamily/Winged helix DNA-binding domain"/>
    <property type="match status" value="1"/>
</dbReference>
<evidence type="ECO:0000313" key="4">
    <source>
        <dbReference type="Proteomes" id="UP000321049"/>
    </source>
</evidence>
<dbReference type="GO" id="GO:0003700">
    <property type="term" value="F:DNA-binding transcription factor activity"/>
    <property type="evidence" value="ECO:0007669"/>
    <property type="project" value="InterPro"/>
</dbReference>
<dbReference type="Pfam" id="PF00480">
    <property type="entry name" value="ROK"/>
    <property type="match status" value="1"/>
</dbReference>
<dbReference type="Gene3D" id="3.30.420.40">
    <property type="match status" value="2"/>
</dbReference>
<dbReference type="OrthoDB" id="37575at2"/>
<dbReference type="SUPFAM" id="SSF53067">
    <property type="entry name" value="Actin-like ATPase domain"/>
    <property type="match status" value="1"/>
</dbReference>
<dbReference type="InterPro" id="IPR000600">
    <property type="entry name" value="ROK"/>
</dbReference>
<dbReference type="InterPro" id="IPR036388">
    <property type="entry name" value="WH-like_DNA-bd_sf"/>
</dbReference>
<dbReference type="InterPro" id="IPR036390">
    <property type="entry name" value="WH_DNA-bd_sf"/>
</dbReference>
<protein>
    <submittedName>
        <fullName evidence="3">Transcriptional regulator</fullName>
    </submittedName>
</protein>
<dbReference type="Proteomes" id="UP000321049">
    <property type="component" value="Unassembled WGS sequence"/>
</dbReference>
<dbReference type="SUPFAM" id="SSF46785">
    <property type="entry name" value="Winged helix' DNA-binding domain"/>
    <property type="match status" value="1"/>
</dbReference>
<reference evidence="3 4" key="1">
    <citation type="submission" date="2019-07" db="EMBL/GenBank/DDBJ databases">
        <title>Whole genome shotgun sequence of Cellulomonas terrae NBRC 100819.</title>
        <authorList>
            <person name="Hosoyama A."/>
            <person name="Uohara A."/>
            <person name="Ohji S."/>
            <person name="Ichikawa N."/>
        </authorList>
    </citation>
    <scope>NUCLEOTIDE SEQUENCE [LARGE SCALE GENOMIC DNA]</scope>
    <source>
        <strain evidence="3 4">NBRC 100819</strain>
    </source>
</reference>
<dbReference type="EMBL" id="BJWH01000011">
    <property type="protein sequence ID" value="GEL98716.1"/>
    <property type="molecule type" value="Genomic_DNA"/>
</dbReference>
<comment type="similarity">
    <text evidence="1">Belongs to the ROK (NagC/XylR) family.</text>
</comment>
<gene>
    <name evidence="3" type="ORF">CTE05_22630</name>
</gene>
<dbReference type="InterPro" id="IPR000835">
    <property type="entry name" value="HTH_MarR-typ"/>
</dbReference>
<dbReference type="AlphaFoldDB" id="A0A511JL89"/>
<feature type="domain" description="HTH marR-type" evidence="2">
    <location>
        <begin position="19"/>
        <end position="73"/>
    </location>
</feature>
<dbReference type="InterPro" id="IPR043129">
    <property type="entry name" value="ATPase_NBD"/>
</dbReference>
<keyword evidence="4" id="KW-1185">Reference proteome</keyword>
<evidence type="ECO:0000313" key="3">
    <source>
        <dbReference type="EMBL" id="GEL98716.1"/>
    </source>
</evidence>
<evidence type="ECO:0000259" key="2">
    <source>
        <dbReference type="Pfam" id="PF12802"/>
    </source>
</evidence>
<dbReference type="Pfam" id="PF12802">
    <property type="entry name" value="MarR_2"/>
    <property type="match status" value="1"/>
</dbReference>
<accession>A0A511JL89</accession>
<dbReference type="PANTHER" id="PTHR18964">
    <property type="entry name" value="ROK (REPRESSOR, ORF, KINASE) FAMILY"/>
    <property type="match status" value="1"/>
</dbReference>
<dbReference type="PANTHER" id="PTHR18964:SF149">
    <property type="entry name" value="BIFUNCTIONAL UDP-N-ACETYLGLUCOSAMINE 2-EPIMERASE_N-ACETYLMANNOSAMINE KINASE"/>
    <property type="match status" value="1"/>
</dbReference>
<comment type="caution">
    <text evidence="3">The sequence shown here is derived from an EMBL/GenBank/DDBJ whole genome shotgun (WGS) entry which is preliminary data.</text>
</comment>
<proteinExistence type="inferred from homology"/>
<name>A0A511JL89_9CELL</name>
<sequence>MVVRNPVASRHLRDVSARLVLEHLWDVDDVTGSALIEATGLSRATVHDVCDELIELGWVVELESQRTEGDRRQGRPARRYAFDPRAGVLVGVDAGQHRISATVTDLRGDSLARAVRPVAASDGTATRRLRLIEETMVAALADAGAPHRSVLAVAVGVPAPVDRDGRTSFEDNPFWDLMNPDIGAHLHDRLGWTTLTDNDANLAAMAEDWRGHGAGTRCHVTLLAGERFGAGVVDDGRLLRGAHGGVGEMRYLDLVEGVGSADGIAALVRDDARAQLQRLDGRSGSSLQELDAGTLDAASVFAAARDEDPLAVSVIEHVAALLARVVATFASIYDPERVIIAGAVAESCEPLLELVRRDVDRYVDPPGIEVLASRLGRDIVTVGAVKRALDHVREHALEIAPAALR</sequence>
<organism evidence="3 4">
    <name type="scientific">Cellulomonas terrae</name>
    <dbReference type="NCBI Taxonomy" id="311234"/>
    <lineage>
        <taxon>Bacteria</taxon>
        <taxon>Bacillati</taxon>
        <taxon>Actinomycetota</taxon>
        <taxon>Actinomycetes</taxon>
        <taxon>Micrococcales</taxon>
        <taxon>Cellulomonadaceae</taxon>
        <taxon>Cellulomonas</taxon>
    </lineage>
</organism>
<evidence type="ECO:0000256" key="1">
    <source>
        <dbReference type="ARBA" id="ARBA00006479"/>
    </source>
</evidence>